<protein>
    <submittedName>
        <fullName evidence="4">Ph-response sensor protein</fullName>
    </submittedName>
</protein>
<dbReference type="EMBL" id="QVQW01000053">
    <property type="protein sequence ID" value="RKU42667.1"/>
    <property type="molecule type" value="Genomic_DNA"/>
</dbReference>
<dbReference type="GO" id="GO:0005829">
    <property type="term" value="C:cytosol"/>
    <property type="evidence" value="ECO:0007669"/>
    <property type="project" value="TreeGrafter"/>
</dbReference>
<feature type="domain" description="Arrestin C-terminal-like" evidence="3">
    <location>
        <begin position="340"/>
        <end position="523"/>
    </location>
</feature>
<feature type="compositionally biased region" description="Basic and acidic residues" evidence="2">
    <location>
        <begin position="734"/>
        <end position="745"/>
    </location>
</feature>
<feature type="compositionally biased region" description="Basic and acidic residues" evidence="2">
    <location>
        <begin position="816"/>
        <end position="826"/>
    </location>
</feature>
<feature type="compositionally biased region" description="Low complexity" evidence="2">
    <location>
        <begin position="771"/>
        <end position="791"/>
    </location>
</feature>
<dbReference type="Pfam" id="PF02752">
    <property type="entry name" value="Arrestin_C"/>
    <property type="match status" value="1"/>
</dbReference>
<dbReference type="GO" id="GO:0070086">
    <property type="term" value="P:ubiquitin-dependent endocytosis"/>
    <property type="evidence" value="ECO:0007669"/>
    <property type="project" value="TreeGrafter"/>
</dbReference>
<dbReference type="InterPro" id="IPR014752">
    <property type="entry name" value="Arrestin-like_C"/>
</dbReference>
<dbReference type="STRING" id="177199.A0A420Y485"/>
<comment type="similarity">
    <text evidence="1">Belongs to the arrestin family. PalF/RIM8 subfamily.</text>
</comment>
<evidence type="ECO:0000259" key="3">
    <source>
        <dbReference type="SMART" id="SM01017"/>
    </source>
</evidence>
<dbReference type="Gene3D" id="2.60.40.640">
    <property type="match status" value="1"/>
</dbReference>
<dbReference type="SUPFAM" id="SSF81296">
    <property type="entry name" value="E set domains"/>
    <property type="match status" value="1"/>
</dbReference>
<feature type="compositionally biased region" description="Polar residues" evidence="2">
    <location>
        <begin position="293"/>
        <end position="326"/>
    </location>
</feature>
<dbReference type="SMART" id="SM01017">
    <property type="entry name" value="Arrestin_C"/>
    <property type="match status" value="1"/>
</dbReference>
<reference evidence="4 5" key="1">
    <citation type="submission" date="2018-08" db="EMBL/GenBank/DDBJ databases">
        <title>Draft genome of the lignicolous fungus Coniochaeta pulveracea.</title>
        <authorList>
            <person name="Borstlap C.J."/>
            <person name="De Witt R.N."/>
            <person name="Botha A."/>
            <person name="Volschenk H."/>
        </authorList>
    </citation>
    <scope>NUCLEOTIDE SEQUENCE [LARGE SCALE GENOMIC DNA]</scope>
    <source>
        <strain evidence="4 5">CAB683</strain>
    </source>
</reference>
<dbReference type="GO" id="GO:0005886">
    <property type="term" value="C:plasma membrane"/>
    <property type="evidence" value="ECO:0007669"/>
    <property type="project" value="TreeGrafter"/>
</dbReference>
<evidence type="ECO:0000256" key="1">
    <source>
        <dbReference type="ARBA" id="ARBA00037950"/>
    </source>
</evidence>
<feature type="region of interest" description="Disordered" evidence="2">
    <location>
        <begin position="1"/>
        <end position="23"/>
    </location>
</feature>
<accession>A0A420Y485</accession>
<feature type="compositionally biased region" description="Polar residues" evidence="2">
    <location>
        <begin position="1"/>
        <end position="14"/>
    </location>
</feature>
<feature type="region of interest" description="Disordered" evidence="2">
    <location>
        <begin position="245"/>
        <end position="338"/>
    </location>
</feature>
<dbReference type="InterPro" id="IPR011021">
    <property type="entry name" value="Arrestin-like_N"/>
</dbReference>
<evidence type="ECO:0000313" key="5">
    <source>
        <dbReference type="Proteomes" id="UP000275385"/>
    </source>
</evidence>
<organism evidence="4 5">
    <name type="scientific">Coniochaeta pulveracea</name>
    <dbReference type="NCBI Taxonomy" id="177199"/>
    <lineage>
        <taxon>Eukaryota</taxon>
        <taxon>Fungi</taxon>
        <taxon>Dikarya</taxon>
        <taxon>Ascomycota</taxon>
        <taxon>Pezizomycotina</taxon>
        <taxon>Sordariomycetes</taxon>
        <taxon>Sordariomycetidae</taxon>
        <taxon>Coniochaetales</taxon>
        <taxon>Coniochaetaceae</taxon>
        <taxon>Coniochaeta</taxon>
    </lineage>
</organism>
<comment type="caution">
    <text evidence="4">The sequence shown here is derived from an EMBL/GenBank/DDBJ whole genome shotgun (WGS) entry which is preliminary data.</text>
</comment>
<dbReference type="Proteomes" id="UP000275385">
    <property type="component" value="Unassembled WGS sequence"/>
</dbReference>
<feature type="compositionally biased region" description="Basic and acidic residues" evidence="2">
    <location>
        <begin position="648"/>
        <end position="658"/>
    </location>
</feature>
<dbReference type="GO" id="GO:0030674">
    <property type="term" value="F:protein-macromolecule adaptor activity"/>
    <property type="evidence" value="ECO:0007669"/>
    <property type="project" value="TreeGrafter"/>
</dbReference>
<evidence type="ECO:0000256" key="2">
    <source>
        <dbReference type="SAM" id="MobiDB-lite"/>
    </source>
</evidence>
<evidence type="ECO:0000313" key="4">
    <source>
        <dbReference type="EMBL" id="RKU42667.1"/>
    </source>
</evidence>
<gene>
    <name evidence="4" type="primary">RIM8</name>
    <name evidence="4" type="ORF">DL546_003790</name>
</gene>
<dbReference type="OrthoDB" id="7785529at2759"/>
<dbReference type="PANTHER" id="PTHR11188">
    <property type="entry name" value="ARRESTIN DOMAIN CONTAINING PROTEIN"/>
    <property type="match status" value="1"/>
</dbReference>
<sequence length="826" mass="88512">MRASSRNPIANQGTLDEPIPSPPSRSFFSRFSLPLRSRATRNFTDFHIRPADPHRKYSAGDHVQGAVVLTVLKPVRITHLTVSLHGYVRVYKNANGAGSESPINPAEVASRGVSSFKYLGNGFASLFEDEQVLSADGRLDAGRYEFNFDLMFPSKGLPSSIDFERGTISYMITATLTRPTTIAPTTSCERKIYLQEKLDIGNLTAPRPRTIYLEPIPKRSRRKKQAVVSAERGLVSSQELPDVASITSENGSARVHDTSFDGSSVRVVGEDVNQDGLIHPMSPAHSDHHSEFSGDSSAPTTDSTGPSGGSENNASNRHSTPGTVQTPARPPGTLRASAMEDRTITATIELLKGGCLPGDTVSVRISVQHIKRIKSMHGVIVTLYRQGRIDSSPPLSLFKGHVSPEEAKKLEKEEYYPKSKTGLGGLSLSSVGSCSVFRKDLSQAFNPLIIDPVTLTASVTASVRVPEDAFPTIKGIPGELISFKYQLEVIVDLGGKLASQLQSGQSGRTGGTPAAVPLTVNPYEGGATSMAWGGRPIDTGPLRREKGVVSISFEVIVGTEDTARARGKGVVRNPSSIFARHIEEPTLHEEYGHEKGAFHEGFGQRASYDTPEYEQGPPNFSSSAQPHAQERPAPIYVPPPQVPEEAELTEKERIRQAEQRLLPSQPDQSVAGPSRPSAPPTLDSGNIYSADDDEPLAGPSTAASPASDPAGFEHNDQPAPSAPTLDDLAVTSTIDDKQELERQRLLAEASAPPNFPTDYEAAGPSTPSPTAPGEAASPGAPASFEPSAPALAEEEDHYGPQYAYQDPGPSSSGHHVLGEELPKYER</sequence>
<dbReference type="PANTHER" id="PTHR11188:SF161">
    <property type="entry name" value="PH-RESPONSE REGULATOR PROTEIN PALF_RIM8"/>
    <property type="match status" value="1"/>
</dbReference>
<keyword evidence="5" id="KW-1185">Reference proteome</keyword>
<dbReference type="InterPro" id="IPR050357">
    <property type="entry name" value="Arrestin_domain-protein"/>
</dbReference>
<name>A0A420Y485_9PEZI</name>
<dbReference type="InterPro" id="IPR014756">
    <property type="entry name" value="Ig_E-set"/>
</dbReference>
<dbReference type="Pfam" id="PF00339">
    <property type="entry name" value="Arrestin_N"/>
    <property type="match status" value="1"/>
</dbReference>
<dbReference type="InterPro" id="IPR011022">
    <property type="entry name" value="Arrestin_C-like"/>
</dbReference>
<dbReference type="GO" id="GO:0031625">
    <property type="term" value="F:ubiquitin protein ligase binding"/>
    <property type="evidence" value="ECO:0007669"/>
    <property type="project" value="TreeGrafter"/>
</dbReference>
<proteinExistence type="inferred from homology"/>
<feature type="compositionally biased region" description="Low complexity" evidence="2">
    <location>
        <begin position="697"/>
        <end position="710"/>
    </location>
</feature>
<dbReference type="AlphaFoldDB" id="A0A420Y485"/>
<feature type="region of interest" description="Disordered" evidence="2">
    <location>
        <begin position="607"/>
        <end position="826"/>
    </location>
</feature>